<sequence length="113" mass="12473">MMGTEIEGKAGGGARGKEMGEILLVDAECTKRIVERAVTADELTAVSDFELTGGPTKSYDSHLAQMRFCKDRMVFIMHRAYANPANRSGAHRLLNETVLVNIGLLYFASSYWN</sequence>
<dbReference type="EMBL" id="LLXE01000044">
    <property type="protein sequence ID" value="KUM64608.1"/>
    <property type="molecule type" value="Genomic_DNA"/>
</dbReference>
<dbReference type="Proteomes" id="UP000055045">
    <property type="component" value="Unassembled WGS sequence"/>
</dbReference>
<evidence type="ECO:0000313" key="2">
    <source>
        <dbReference type="Proteomes" id="UP000055045"/>
    </source>
</evidence>
<reference evidence="1 2" key="1">
    <citation type="submission" date="2015-10" db="EMBL/GenBank/DDBJ databases">
        <title>Genome sequencing of Penicillium freii.</title>
        <authorList>
            <person name="Nguyen H.D."/>
            <person name="Visagie C.M."/>
            <person name="Seifert K.A."/>
        </authorList>
    </citation>
    <scope>NUCLEOTIDE SEQUENCE [LARGE SCALE GENOMIC DNA]</scope>
    <source>
        <strain evidence="1 2">DAOM 242723</strain>
    </source>
</reference>
<name>A0A117NQU5_PENFR</name>
<comment type="caution">
    <text evidence="1">The sequence shown here is derived from an EMBL/GenBank/DDBJ whole genome shotgun (WGS) entry which is preliminary data.</text>
</comment>
<proteinExistence type="predicted"/>
<keyword evidence="2" id="KW-1185">Reference proteome</keyword>
<accession>A0A117NQU5</accession>
<dbReference type="AlphaFoldDB" id="A0A117NQU5"/>
<gene>
    <name evidence="1" type="ORF">ACN42_g2460</name>
</gene>
<evidence type="ECO:0000313" key="1">
    <source>
        <dbReference type="EMBL" id="KUM64608.1"/>
    </source>
</evidence>
<organism evidence="1 2">
    <name type="scientific">Penicillium freii</name>
    <dbReference type="NCBI Taxonomy" id="48697"/>
    <lineage>
        <taxon>Eukaryota</taxon>
        <taxon>Fungi</taxon>
        <taxon>Dikarya</taxon>
        <taxon>Ascomycota</taxon>
        <taxon>Pezizomycotina</taxon>
        <taxon>Eurotiomycetes</taxon>
        <taxon>Eurotiomycetidae</taxon>
        <taxon>Eurotiales</taxon>
        <taxon>Aspergillaceae</taxon>
        <taxon>Penicillium</taxon>
    </lineage>
</organism>
<protein>
    <submittedName>
        <fullName evidence="1">Uncharacterized protein</fullName>
    </submittedName>
</protein>